<dbReference type="Gramene" id="OE9A038701T1">
    <property type="protein sequence ID" value="OE9A038701C1"/>
    <property type="gene ID" value="OE9A038701"/>
</dbReference>
<dbReference type="Pfam" id="PF05617">
    <property type="entry name" value="Prolamin_like"/>
    <property type="match status" value="1"/>
</dbReference>
<dbReference type="Proteomes" id="UP000594638">
    <property type="component" value="Unassembled WGS sequence"/>
</dbReference>
<keyword evidence="4" id="KW-1185">Reference proteome</keyword>
<gene>
    <name evidence="3" type="ORF">OLEA9_A038701</name>
</gene>
<evidence type="ECO:0000259" key="2">
    <source>
        <dbReference type="Pfam" id="PF05617"/>
    </source>
</evidence>
<keyword evidence="1" id="KW-0732">Signal</keyword>
<dbReference type="AlphaFoldDB" id="A0A8S0S0X7"/>
<accession>A0A8S0S0X7</accession>
<reference evidence="3 4" key="1">
    <citation type="submission" date="2019-12" db="EMBL/GenBank/DDBJ databases">
        <authorList>
            <person name="Alioto T."/>
            <person name="Alioto T."/>
            <person name="Gomez Garrido J."/>
        </authorList>
    </citation>
    <scope>NUCLEOTIDE SEQUENCE [LARGE SCALE GENOMIC DNA]</scope>
</reference>
<proteinExistence type="predicted"/>
<dbReference type="EMBL" id="CACTIH010003848">
    <property type="protein sequence ID" value="CAA2986242.1"/>
    <property type="molecule type" value="Genomic_DNA"/>
</dbReference>
<evidence type="ECO:0000313" key="3">
    <source>
        <dbReference type="EMBL" id="CAA2986242.1"/>
    </source>
</evidence>
<dbReference type="InterPro" id="IPR008502">
    <property type="entry name" value="Prolamin-like"/>
</dbReference>
<feature type="domain" description="Prolamin-like" evidence="2">
    <location>
        <begin position="39"/>
        <end position="88"/>
    </location>
</feature>
<dbReference type="OrthoDB" id="919573at2759"/>
<evidence type="ECO:0000313" key="4">
    <source>
        <dbReference type="Proteomes" id="UP000594638"/>
    </source>
</evidence>
<sequence>MATSVVSRPSYVAEAPQPQLFAVGALTEAVQKMEGFLPCLESLKGLEACTVSIFKAVFGLPLDTSCCQAVNQIAKSCLGEGFPLSQVHLPVAVEKCIMAPEPPTSI</sequence>
<comment type="caution">
    <text evidence="3">The sequence shown here is derived from an EMBL/GenBank/DDBJ whole genome shotgun (WGS) entry which is preliminary data.</text>
</comment>
<protein>
    <recommendedName>
        <fullName evidence="2">Prolamin-like domain-containing protein</fullName>
    </recommendedName>
</protein>
<name>A0A8S0S0X7_OLEEU</name>
<evidence type="ECO:0000256" key="1">
    <source>
        <dbReference type="ARBA" id="ARBA00022729"/>
    </source>
</evidence>
<organism evidence="3 4">
    <name type="scientific">Olea europaea subsp. europaea</name>
    <dbReference type="NCBI Taxonomy" id="158383"/>
    <lineage>
        <taxon>Eukaryota</taxon>
        <taxon>Viridiplantae</taxon>
        <taxon>Streptophyta</taxon>
        <taxon>Embryophyta</taxon>
        <taxon>Tracheophyta</taxon>
        <taxon>Spermatophyta</taxon>
        <taxon>Magnoliopsida</taxon>
        <taxon>eudicotyledons</taxon>
        <taxon>Gunneridae</taxon>
        <taxon>Pentapetalae</taxon>
        <taxon>asterids</taxon>
        <taxon>lamiids</taxon>
        <taxon>Lamiales</taxon>
        <taxon>Oleaceae</taxon>
        <taxon>Oleeae</taxon>
        <taxon>Olea</taxon>
    </lineage>
</organism>